<dbReference type="PANTHER" id="PTHR42978">
    <property type="entry name" value="QUORUM-QUENCHING LACTONASE YTNP-RELATED-RELATED"/>
    <property type="match status" value="1"/>
</dbReference>
<organism evidence="7 8">
    <name type="scientific">Metabacillus niabensis</name>
    <dbReference type="NCBI Taxonomy" id="324854"/>
    <lineage>
        <taxon>Bacteria</taxon>
        <taxon>Bacillati</taxon>
        <taxon>Bacillota</taxon>
        <taxon>Bacilli</taxon>
        <taxon>Bacillales</taxon>
        <taxon>Bacillaceae</taxon>
        <taxon>Metabacillus</taxon>
    </lineage>
</organism>
<protein>
    <submittedName>
        <fullName evidence="7">Glyoxylase-like metal-dependent hydrolase (Beta-lactamase superfamily II)</fullName>
    </submittedName>
</protein>
<dbReference type="EMBL" id="JAUSTZ010000013">
    <property type="protein sequence ID" value="MDQ0228047.1"/>
    <property type="molecule type" value="Genomic_DNA"/>
</dbReference>
<comment type="caution">
    <text evidence="7">The sequence shown here is derived from an EMBL/GenBank/DDBJ whole genome shotgun (WGS) entry which is preliminary data.</text>
</comment>
<comment type="cofactor">
    <cofactor evidence="1">
        <name>Zn(2+)</name>
        <dbReference type="ChEBI" id="CHEBI:29105"/>
    </cofactor>
</comment>
<proteinExistence type="inferred from homology"/>
<dbReference type="InterPro" id="IPR001279">
    <property type="entry name" value="Metallo-B-lactamas"/>
</dbReference>
<evidence type="ECO:0000256" key="1">
    <source>
        <dbReference type="ARBA" id="ARBA00001947"/>
    </source>
</evidence>
<dbReference type="PANTHER" id="PTHR42978:SF2">
    <property type="entry name" value="102 KBASES UNSTABLE REGION: FROM 1 TO 119443"/>
    <property type="match status" value="1"/>
</dbReference>
<dbReference type="Proteomes" id="UP001232245">
    <property type="component" value="Unassembled WGS sequence"/>
</dbReference>
<reference evidence="7 8" key="1">
    <citation type="submission" date="2023-07" db="EMBL/GenBank/DDBJ databases">
        <title>Genomic Encyclopedia of Type Strains, Phase IV (KMG-IV): sequencing the most valuable type-strain genomes for metagenomic binning, comparative biology and taxonomic classification.</title>
        <authorList>
            <person name="Goeker M."/>
        </authorList>
    </citation>
    <scope>NUCLEOTIDE SEQUENCE [LARGE SCALE GENOMIC DNA]</scope>
    <source>
        <strain evidence="7 8">DSM 17723</strain>
    </source>
</reference>
<dbReference type="CDD" id="cd07730">
    <property type="entry name" value="metallo-hydrolase-like_MBL-fold"/>
    <property type="match status" value="1"/>
</dbReference>
<evidence type="ECO:0000256" key="4">
    <source>
        <dbReference type="ARBA" id="ARBA00022801"/>
    </source>
</evidence>
<name>A0ABT9Z752_9BACI</name>
<accession>A0ABT9Z752</accession>
<keyword evidence="4" id="KW-0378">Hydrolase</keyword>
<evidence type="ECO:0000256" key="3">
    <source>
        <dbReference type="ARBA" id="ARBA00022723"/>
    </source>
</evidence>
<evidence type="ECO:0000313" key="7">
    <source>
        <dbReference type="EMBL" id="MDQ0228047.1"/>
    </source>
</evidence>
<evidence type="ECO:0000256" key="2">
    <source>
        <dbReference type="ARBA" id="ARBA00007749"/>
    </source>
</evidence>
<feature type="domain" description="Metallo-beta-lactamase" evidence="6">
    <location>
        <begin position="33"/>
        <end position="268"/>
    </location>
</feature>
<dbReference type="SUPFAM" id="SSF56281">
    <property type="entry name" value="Metallo-hydrolase/oxidoreductase"/>
    <property type="match status" value="1"/>
</dbReference>
<dbReference type="InterPro" id="IPR051013">
    <property type="entry name" value="MBL_superfamily_lactonases"/>
</dbReference>
<keyword evidence="8" id="KW-1185">Reference proteome</keyword>
<dbReference type="InterPro" id="IPR036866">
    <property type="entry name" value="RibonucZ/Hydroxyglut_hydro"/>
</dbReference>
<dbReference type="RefSeq" id="WP_174881581.1">
    <property type="nucleotide sequence ID" value="NZ_CADEPK010000373.1"/>
</dbReference>
<comment type="similarity">
    <text evidence="2">Belongs to the metallo-beta-lactamase superfamily.</text>
</comment>
<keyword evidence="3" id="KW-0479">Metal-binding</keyword>
<evidence type="ECO:0000259" key="6">
    <source>
        <dbReference type="SMART" id="SM00849"/>
    </source>
</evidence>
<evidence type="ECO:0000256" key="5">
    <source>
        <dbReference type="ARBA" id="ARBA00022833"/>
    </source>
</evidence>
<dbReference type="SMART" id="SM00849">
    <property type="entry name" value="Lactamase_B"/>
    <property type="match status" value="1"/>
</dbReference>
<dbReference type="Pfam" id="PF00753">
    <property type="entry name" value="Lactamase_B"/>
    <property type="match status" value="1"/>
</dbReference>
<keyword evidence="5" id="KW-0862">Zinc</keyword>
<sequence>MNIKSLQLFECGYCTHPEKIILSNGSFKSVKFPATVALLNHETYGYILFDTGYASHFLEATKRFPYSVYAKITPVTFTETKSIKYQLEELGINQKQINYIILSHFHGDHTAGLKDFPNAKILTFKKAYEHIVTKSKFQALTKGCLLDLLPENIEERLMFIDEMDEMQLSKSYGDFSIGYDVFEDESVIAIDLTGHAIGQFGIFVNLQSGKRVLLCADAVWVSEAFEQLIFPHWIANVIIEDVEMYRNNLKKLNQLWIQNPEIDILPTHCHKTWEKVKQGVIYE</sequence>
<evidence type="ECO:0000313" key="8">
    <source>
        <dbReference type="Proteomes" id="UP001232245"/>
    </source>
</evidence>
<dbReference type="Gene3D" id="3.60.15.10">
    <property type="entry name" value="Ribonuclease Z/Hydroxyacylglutathione hydrolase-like"/>
    <property type="match status" value="1"/>
</dbReference>
<gene>
    <name evidence="7" type="ORF">J2S02_004411</name>
</gene>